<proteinExistence type="inferred from homology"/>
<dbReference type="InterPro" id="IPR042098">
    <property type="entry name" value="TauD-like_sf"/>
</dbReference>
<comment type="caution">
    <text evidence="8">The sequence shown here is derived from an EMBL/GenBank/DDBJ whole genome shotgun (WGS) entry which is preliminary data.</text>
</comment>
<evidence type="ECO:0000259" key="7">
    <source>
        <dbReference type="Pfam" id="PF02668"/>
    </source>
</evidence>
<dbReference type="PANTHER" id="PTHR43779">
    <property type="entry name" value="DIOXYGENASE RV0097-RELATED"/>
    <property type="match status" value="1"/>
</dbReference>
<evidence type="ECO:0000256" key="5">
    <source>
        <dbReference type="ARBA" id="ARBA00023002"/>
    </source>
</evidence>
<evidence type="ECO:0000256" key="1">
    <source>
        <dbReference type="ARBA" id="ARBA00001954"/>
    </source>
</evidence>
<keyword evidence="6" id="KW-0408">Iron</keyword>
<dbReference type="AlphaFoldDB" id="A0A652YI93"/>
<reference evidence="8" key="1">
    <citation type="submission" date="2019-07" db="EMBL/GenBank/DDBJ databases">
        <title>Genomic Encyclopedia of Type Strains, Phase IV (KMG-IV): sequencing the most valuable type-strain genomes for metagenomic binning, comparative biology and taxonomic classification.</title>
        <authorList>
            <person name="Goeker M."/>
        </authorList>
    </citation>
    <scope>NUCLEOTIDE SEQUENCE</scope>
    <source>
        <strain evidence="8">DSM 44596</strain>
    </source>
</reference>
<comment type="similarity">
    <text evidence="2">Belongs to the TfdA dioxygenase family.</text>
</comment>
<dbReference type="GO" id="GO:0046872">
    <property type="term" value="F:metal ion binding"/>
    <property type="evidence" value="ECO:0007669"/>
    <property type="project" value="UniProtKB-KW"/>
</dbReference>
<evidence type="ECO:0000313" key="8">
    <source>
        <dbReference type="EMBL" id="TYQ00684.1"/>
    </source>
</evidence>
<name>A0A652YI93_NOCGL</name>
<evidence type="ECO:0000256" key="2">
    <source>
        <dbReference type="ARBA" id="ARBA00005896"/>
    </source>
</evidence>
<evidence type="ECO:0000256" key="6">
    <source>
        <dbReference type="ARBA" id="ARBA00023004"/>
    </source>
</evidence>
<evidence type="ECO:0000256" key="3">
    <source>
        <dbReference type="ARBA" id="ARBA00022723"/>
    </source>
</evidence>
<evidence type="ECO:0000256" key="4">
    <source>
        <dbReference type="ARBA" id="ARBA00022964"/>
    </source>
</evidence>
<dbReference type="InterPro" id="IPR051178">
    <property type="entry name" value="TfdA_dioxygenase"/>
</dbReference>
<dbReference type="Gene3D" id="3.60.130.10">
    <property type="entry name" value="Clavaminate synthase-like"/>
    <property type="match status" value="1"/>
</dbReference>
<sequence>MSTLTINTLTASMGAEISGIGLDQLLHDDTVPELIWNALREHGVLLFHDLGFTPDTQLQFSERLGTLDRTNGEQYNEPGIQRVSMDPKKNGGQETVRGTFNWHMDGCTLPAEKNPSPATILTCAVTSETGGQTEFASTRAFFDSLSDEEKDRLSTMRVVHSVAGSRRRVIPNPTPEQEQAWAAMQSREHPMVWRHREGRPSVIIGGTSDYIVGMGKDESRLFLDDLVARATTPDRVYSHEWSVGDTVIWDNPGMLHRVQPYEDGSAREMIRCTLVGEEPTE</sequence>
<protein>
    <submittedName>
        <fullName evidence="8">Alpha-ketoglutarate-dependent taurine dioxygenase</fullName>
    </submittedName>
</protein>
<feature type="domain" description="TauD/TfdA-like" evidence="7">
    <location>
        <begin position="7"/>
        <end position="273"/>
    </location>
</feature>
<gene>
    <name evidence="8" type="ORF">FNL38_11350</name>
</gene>
<dbReference type="GO" id="GO:0051213">
    <property type="term" value="F:dioxygenase activity"/>
    <property type="evidence" value="ECO:0007669"/>
    <property type="project" value="UniProtKB-KW"/>
</dbReference>
<keyword evidence="5" id="KW-0560">Oxidoreductase</keyword>
<dbReference type="PANTHER" id="PTHR43779:SF2">
    <property type="entry name" value="ALPHA-KETOGLUTARATE-DEPENDENT XANTHINE DIOXYGENASE XAN1"/>
    <property type="match status" value="1"/>
</dbReference>
<organism evidence="8">
    <name type="scientific">Nocardia globerula</name>
    <dbReference type="NCBI Taxonomy" id="1818"/>
    <lineage>
        <taxon>Bacteria</taxon>
        <taxon>Bacillati</taxon>
        <taxon>Actinomycetota</taxon>
        <taxon>Actinomycetes</taxon>
        <taxon>Mycobacteriales</taxon>
        <taxon>Nocardiaceae</taxon>
        <taxon>Nocardia</taxon>
    </lineage>
</organism>
<dbReference type="EMBL" id="VNIQ01000013">
    <property type="protein sequence ID" value="TYQ00684.1"/>
    <property type="molecule type" value="Genomic_DNA"/>
</dbReference>
<comment type="cofactor">
    <cofactor evidence="1">
        <name>Fe(2+)</name>
        <dbReference type="ChEBI" id="CHEBI:29033"/>
    </cofactor>
</comment>
<accession>A0A652YI93</accession>
<dbReference type="Pfam" id="PF02668">
    <property type="entry name" value="TauD"/>
    <property type="match status" value="1"/>
</dbReference>
<dbReference type="InterPro" id="IPR003819">
    <property type="entry name" value="TauD/TfdA-like"/>
</dbReference>
<keyword evidence="4 8" id="KW-0223">Dioxygenase</keyword>
<dbReference type="SUPFAM" id="SSF51197">
    <property type="entry name" value="Clavaminate synthase-like"/>
    <property type="match status" value="1"/>
</dbReference>
<keyword evidence="3" id="KW-0479">Metal-binding</keyword>